<feature type="domain" description="JmjC" evidence="1">
    <location>
        <begin position="228"/>
        <end position="404"/>
    </location>
</feature>
<keyword evidence="3" id="KW-1185">Reference proteome</keyword>
<dbReference type="OMA" id="YWHKVEA"/>
<proteinExistence type="predicted"/>
<protein>
    <recommendedName>
        <fullName evidence="1">JmjC domain-containing protein</fullName>
    </recommendedName>
</protein>
<dbReference type="Pfam" id="PF13621">
    <property type="entry name" value="Cupin_8"/>
    <property type="match status" value="1"/>
</dbReference>
<dbReference type="PANTHER" id="PTHR12461">
    <property type="entry name" value="HYPOXIA-INDUCIBLE FACTOR 1 ALPHA INHIBITOR-RELATED"/>
    <property type="match status" value="1"/>
</dbReference>
<dbReference type="InterPro" id="IPR041667">
    <property type="entry name" value="Cupin_8"/>
</dbReference>
<dbReference type="PANTHER" id="PTHR12461:SF105">
    <property type="entry name" value="HYPOXIA-INDUCIBLE FACTOR 1-ALPHA INHIBITOR"/>
    <property type="match status" value="1"/>
</dbReference>
<dbReference type="SUPFAM" id="SSF51197">
    <property type="entry name" value="Clavaminate synthase-like"/>
    <property type="match status" value="1"/>
</dbReference>
<dbReference type="InterPro" id="IPR003347">
    <property type="entry name" value="JmjC_dom"/>
</dbReference>
<reference evidence="2 3" key="1">
    <citation type="submission" date="2012-04" db="EMBL/GenBank/DDBJ databases">
        <title>The Genome Sequence of Saprolegnia declina VS20.</title>
        <authorList>
            <consortium name="The Broad Institute Genome Sequencing Platform"/>
            <person name="Russ C."/>
            <person name="Nusbaum C."/>
            <person name="Tyler B."/>
            <person name="van West P."/>
            <person name="Dieguez-Uribeondo J."/>
            <person name="de Bruijn I."/>
            <person name="Tripathy S."/>
            <person name="Jiang R."/>
            <person name="Young S.K."/>
            <person name="Zeng Q."/>
            <person name="Gargeya S."/>
            <person name="Fitzgerald M."/>
            <person name="Haas B."/>
            <person name="Abouelleil A."/>
            <person name="Alvarado L."/>
            <person name="Arachchi H.M."/>
            <person name="Berlin A."/>
            <person name="Chapman S.B."/>
            <person name="Goldberg J."/>
            <person name="Griggs A."/>
            <person name="Gujja S."/>
            <person name="Hansen M."/>
            <person name="Howarth C."/>
            <person name="Imamovic A."/>
            <person name="Larimer J."/>
            <person name="McCowen C."/>
            <person name="Montmayeur A."/>
            <person name="Murphy C."/>
            <person name="Neiman D."/>
            <person name="Pearson M."/>
            <person name="Priest M."/>
            <person name="Roberts A."/>
            <person name="Saif S."/>
            <person name="Shea T."/>
            <person name="Sisk P."/>
            <person name="Sykes S."/>
            <person name="Wortman J."/>
            <person name="Nusbaum C."/>
            <person name="Birren B."/>
        </authorList>
    </citation>
    <scope>NUCLEOTIDE SEQUENCE [LARGE SCALE GENOMIC DNA]</scope>
    <source>
        <strain evidence="2 3">VS20</strain>
    </source>
</reference>
<sequence length="588" mass="63274">MTSKRKREADGAMFSGARFSFGFQASPDDTAAEAPPAVAAHPTSASIRVACNVNGADLAPGDLVVIDWAQSSWTQLHVTSSTDASVAGTVHPQYVALPTSAYSAPDAPPFSLDAPLWQFDYVFDPTFSGCTWPLHFSSAPLTVEPNLQSLSWPLPSSTFIQHVYNQRCMVVHGSSHRLQSLLEDLHQLDVDTLILTASRTVAWLAQAPAKTRMQYLEVQSPEMARAIYKAGHSLYFNPSPEVQEKYLTALCADLGMDFTSALDGGMGGDIELFAVQGRHSTPWHLDAQQNITIQLTGTKRWSFVKGPVHDPMTNLHLASTNTPSVQDDLITHCMSGATPAMLTPPADDDPAIASVVLRPGSVLYVPAGYWHKVEAMDEGSLSMNFSIDGSRWLDVLWNRLQPTLMAQPSFRARPDLRRGPENARAQLKQLLSSLKATIAEMEDNVDTLLPDALFAPPASDVVSVAKLASSTDLELPIQASSVLVRSSVGALIATPHVPASEGKYTLATGGAARFSDGFKAERVTVVAVPLPLTAVMNRLLEMPVGTTLAVAALHAMVSEHPALTKTLHHSIELLVQHGLFTLTSPIGP</sequence>
<evidence type="ECO:0000313" key="3">
    <source>
        <dbReference type="Proteomes" id="UP000030762"/>
    </source>
</evidence>
<evidence type="ECO:0000313" key="2">
    <source>
        <dbReference type="EMBL" id="EQC32013.1"/>
    </source>
</evidence>
<accession>T0RI88</accession>
<organism evidence="2 3">
    <name type="scientific">Saprolegnia diclina (strain VS20)</name>
    <dbReference type="NCBI Taxonomy" id="1156394"/>
    <lineage>
        <taxon>Eukaryota</taxon>
        <taxon>Sar</taxon>
        <taxon>Stramenopiles</taxon>
        <taxon>Oomycota</taxon>
        <taxon>Saprolegniomycetes</taxon>
        <taxon>Saprolegniales</taxon>
        <taxon>Saprolegniaceae</taxon>
        <taxon>Saprolegnia</taxon>
    </lineage>
</organism>
<dbReference type="EMBL" id="JH767165">
    <property type="protein sequence ID" value="EQC32013.1"/>
    <property type="molecule type" value="Genomic_DNA"/>
</dbReference>
<dbReference type="PROSITE" id="PS51184">
    <property type="entry name" value="JMJC"/>
    <property type="match status" value="1"/>
</dbReference>
<dbReference type="AlphaFoldDB" id="T0RI88"/>
<dbReference type="GeneID" id="19950939"/>
<dbReference type="VEuPathDB" id="FungiDB:SDRG_10212"/>
<dbReference type="Gene3D" id="2.60.120.650">
    <property type="entry name" value="Cupin"/>
    <property type="match status" value="1"/>
</dbReference>
<dbReference type="RefSeq" id="XP_008614415.1">
    <property type="nucleotide sequence ID" value="XM_008616193.1"/>
</dbReference>
<dbReference type="eggNOG" id="ENOG502RZRQ">
    <property type="taxonomic scope" value="Eukaryota"/>
</dbReference>
<evidence type="ECO:0000259" key="1">
    <source>
        <dbReference type="PROSITE" id="PS51184"/>
    </source>
</evidence>
<dbReference type="Proteomes" id="UP000030762">
    <property type="component" value="Unassembled WGS sequence"/>
</dbReference>
<dbReference type="InParanoid" id="T0RI88"/>
<gene>
    <name evidence="2" type="ORF">SDRG_10212</name>
</gene>
<dbReference type="SMART" id="SM00558">
    <property type="entry name" value="JmjC"/>
    <property type="match status" value="1"/>
</dbReference>
<dbReference type="OrthoDB" id="47172at2759"/>
<name>T0RI88_SAPDV</name>